<accession>A0A9P9DE82</accession>
<proteinExistence type="predicted"/>
<gene>
    <name evidence="2" type="ORF">B0J11DRAFT_593316</name>
</gene>
<name>A0A9P9DE82_9PLEO</name>
<dbReference type="EMBL" id="JAGMWT010000014">
    <property type="protein sequence ID" value="KAH7117146.1"/>
    <property type="molecule type" value="Genomic_DNA"/>
</dbReference>
<reference evidence="2" key="1">
    <citation type="journal article" date="2021" name="Nat. Commun.">
        <title>Genetic determinants of endophytism in the Arabidopsis root mycobiome.</title>
        <authorList>
            <person name="Mesny F."/>
            <person name="Miyauchi S."/>
            <person name="Thiergart T."/>
            <person name="Pickel B."/>
            <person name="Atanasova L."/>
            <person name="Karlsson M."/>
            <person name="Huettel B."/>
            <person name="Barry K.W."/>
            <person name="Haridas S."/>
            <person name="Chen C."/>
            <person name="Bauer D."/>
            <person name="Andreopoulos W."/>
            <person name="Pangilinan J."/>
            <person name="LaButti K."/>
            <person name="Riley R."/>
            <person name="Lipzen A."/>
            <person name="Clum A."/>
            <person name="Drula E."/>
            <person name="Henrissat B."/>
            <person name="Kohler A."/>
            <person name="Grigoriev I.V."/>
            <person name="Martin F.M."/>
            <person name="Hacquard S."/>
        </authorList>
    </citation>
    <scope>NUCLEOTIDE SEQUENCE</scope>
    <source>
        <strain evidence="2">MPI-CAGE-CH-0243</strain>
    </source>
</reference>
<keyword evidence="1" id="KW-0732">Signal</keyword>
<feature type="signal peptide" evidence="1">
    <location>
        <begin position="1"/>
        <end position="19"/>
    </location>
</feature>
<evidence type="ECO:0000313" key="2">
    <source>
        <dbReference type="EMBL" id="KAH7117146.1"/>
    </source>
</evidence>
<feature type="chain" id="PRO_5040173205" description="Apple domain-containing protein" evidence="1">
    <location>
        <begin position="20"/>
        <end position="383"/>
    </location>
</feature>
<evidence type="ECO:0000313" key="3">
    <source>
        <dbReference type="Proteomes" id="UP000700596"/>
    </source>
</evidence>
<dbReference type="OrthoDB" id="5428787at2759"/>
<protein>
    <recommendedName>
        <fullName evidence="4">Apple domain-containing protein</fullName>
    </recommendedName>
</protein>
<evidence type="ECO:0008006" key="4">
    <source>
        <dbReference type="Google" id="ProtNLM"/>
    </source>
</evidence>
<comment type="caution">
    <text evidence="2">The sequence shown here is derived from an EMBL/GenBank/DDBJ whole genome shotgun (WGS) entry which is preliminary data.</text>
</comment>
<keyword evidence="3" id="KW-1185">Reference proteome</keyword>
<organism evidence="2 3">
    <name type="scientific">Dendryphion nanum</name>
    <dbReference type="NCBI Taxonomy" id="256645"/>
    <lineage>
        <taxon>Eukaryota</taxon>
        <taxon>Fungi</taxon>
        <taxon>Dikarya</taxon>
        <taxon>Ascomycota</taxon>
        <taxon>Pezizomycotina</taxon>
        <taxon>Dothideomycetes</taxon>
        <taxon>Pleosporomycetidae</taxon>
        <taxon>Pleosporales</taxon>
        <taxon>Torulaceae</taxon>
        <taxon>Dendryphion</taxon>
    </lineage>
</organism>
<dbReference type="Proteomes" id="UP000700596">
    <property type="component" value="Unassembled WGS sequence"/>
</dbReference>
<evidence type="ECO:0000256" key="1">
    <source>
        <dbReference type="SAM" id="SignalP"/>
    </source>
</evidence>
<sequence>MLTPTFLAAFLAAAPSVLAQGYLAIPDVTSSFTRCTTKYGNYALPTGSAGPPTWFVFTTTTNTFSVVFTTRETVSVTPEATTFTGVATSTSIVTATSFYTPPTVTVPTPAGFLALRTPDASPIPRIKRLQSDVFRSFIKRQTLPGYTSGFDVNPDGTLSDLTRIHPHKVLCEVKVTVNHTEVTVESGAATTITLPQSTATLQSTTTVVTTSTVRETLPTPSVYAACAENNVVNHFQDPTGRRINLRRVDYLPREGLPIGNELITNTTNAINCCVACQNTANCAGSGFIPSIKQCRLRLTVTATLNGTLPIAPSGTAPSVALATGSPSSCPSGSDSLFIGAIRGQLRNEFRDEFAVSFSNGPCGRFVFNPVPIQNRPVQMPQKL</sequence>
<dbReference type="AlphaFoldDB" id="A0A9P9DE82"/>